<organism evidence="3 4">
    <name type="scientific">Cellulomonas aerilata</name>
    <dbReference type="NCBI Taxonomy" id="515326"/>
    <lineage>
        <taxon>Bacteria</taxon>
        <taxon>Bacillati</taxon>
        <taxon>Actinomycetota</taxon>
        <taxon>Actinomycetes</taxon>
        <taxon>Micrococcales</taxon>
        <taxon>Cellulomonadaceae</taxon>
        <taxon>Cellulomonas</taxon>
    </lineage>
</organism>
<dbReference type="PANTHER" id="PTHR43156:SF2">
    <property type="entry name" value="STAGE II SPORULATION PROTEIN E"/>
    <property type="match status" value="1"/>
</dbReference>
<evidence type="ECO:0000313" key="3">
    <source>
        <dbReference type="EMBL" id="GEO33090.1"/>
    </source>
</evidence>
<dbReference type="EMBL" id="BJYY01000002">
    <property type="protein sequence ID" value="GEO33090.1"/>
    <property type="molecule type" value="Genomic_DNA"/>
</dbReference>
<dbReference type="InterPro" id="IPR052016">
    <property type="entry name" value="Bact_Sigma-Reg"/>
</dbReference>
<gene>
    <name evidence="3" type="ORF">CAE01nite_08150</name>
</gene>
<dbReference type="Pfam" id="PF07228">
    <property type="entry name" value="SpoIIE"/>
    <property type="match status" value="1"/>
</dbReference>
<dbReference type="InterPro" id="IPR036457">
    <property type="entry name" value="PPM-type-like_dom_sf"/>
</dbReference>
<sequence length="503" mass="54134">MPHAATAETQRRALEIAYRRADLSLDDLWMGYFTLGGDAGLVEVEAYLAGLMALPGAQRDILAHAVNERLDDLTTRLRVPYGRVLRSPPPSSGLLTALIGLLEGMEGGPPERLIGVLDSAAALLGVDVTVYLVDYGQRSLIPLRTAAARPRTFIPGRPLPIESTLAGRAFQHVQIMAARDTDGRAQLWVPLLDGAERLGVLEVGLAGVDDPDDPNLRWECRWLSGLVGHLITASTSYGDALDAVRRLHPRSDSAELIWNLLPAMTATTDRFIVAGQFEPTDRVGGDAFDYALSEDHASVAIFDSTGHSMTSGLVTAAALSASRSVRRDGGGLSQQAAAIDQVVRTRFRDRGLYVTAVLTDLDLTSGRLRYVAAGHPAPLLVRDGRVVKALTGGRRPMLGVGAEDVGVAEEWLQPGDSLLLYTDGVPEARDDHGQFFGVDRLSDFLRRAMAAGFPAPETVRRLTAAVLDHQHGQLQDDATVVLSTWLSAEPGHGPSHPETQPWI</sequence>
<keyword evidence="1" id="KW-0378">Hydrolase</keyword>
<dbReference type="OrthoDB" id="4935951at2"/>
<dbReference type="SUPFAM" id="SSF81606">
    <property type="entry name" value="PP2C-like"/>
    <property type="match status" value="1"/>
</dbReference>
<dbReference type="Proteomes" id="UP000321181">
    <property type="component" value="Unassembled WGS sequence"/>
</dbReference>
<dbReference type="AlphaFoldDB" id="A0A512DA18"/>
<dbReference type="SMART" id="SM00331">
    <property type="entry name" value="PP2C_SIG"/>
    <property type="match status" value="1"/>
</dbReference>
<feature type="domain" description="PPM-type phosphatase" evidence="2">
    <location>
        <begin position="268"/>
        <end position="485"/>
    </location>
</feature>
<accession>A0A512DA18</accession>
<evidence type="ECO:0000256" key="1">
    <source>
        <dbReference type="ARBA" id="ARBA00022801"/>
    </source>
</evidence>
<comment type="caution">
    <text evidence="3">The sequence shown here is derived from an EMBL/GenBank/DDBJ whole genome shotgun (WGS) entry which is preliminary data.</text>
</comment>
<dbReference type="InterPro" id="IPR029016">
    <property type="entry name" value="GAF-like_dom_sf"/>
</dbReference>
<proteinExistence type="predicted"/>
<evidence type="ECO:0000259" key="2">
    <source>
        <dbReference type="SMART" id="SM00331"/>
    </source>
</evidence>
<dbReference type="RefSeq" id="WP_146900341.1">
    <property type="nucleotide sequence ID" value="NZ_BAAARM010000001.1"/>
</dbReference>
<protein>
    <submittedName>
        <fullName evidence="3">Phosphatase</fullName>
    </submittedName>
</protein>
<keyword evidence="4" id="KW-1185">Reference proteome</keyword>
<dbReference type="Gene3D" id="3.60.40.10">
    <property type="entry name" value="PPM-type phosphatase domain"/>
    <property type="match status" value="1"/>
</dbReference>
<dbReference type="GO" id="GO:0016791">
    <property type="term" value="F:phosphatase activity"/>
    <property type="evidence" value="ECO:0007669"/>
    <property type="project" value="TreeGrafter"/>
</dbReference>
<dbReference type="InterPro" id="IPR001932">
    <property type="entry name" value="PPM-type_phosphatase-like_dom"/>
</dbReference>
<evidence type="ECO:0000313" key="4">
    <source>
        <dbReference type="Proteomes" id="UP000321181"/>
    </source>
</evidence>
<name>A0A512DA18_9CELL</name>
<dbReference type="PANTHER" id="PTHR43156">
    <property type="entry name" value="STAGE II SPORULATION PROTEIN E-RELATED"/>
    <property type="match status" value="1"/>
</dbReference>
<dbReference type="Gene3D" id="3.30.450.40">
    <property type="match status" value="1"/>
</dbReference>
<reference evidence="3 4" key="1">
    <citation type="submission" date="2019-07" db="EMBL/GenBank/DDBJ databases">
        <title>Whole genome shotgun sequence of Cellulomonas aerilata NBRC 106308.</title>
        <authorList>
            <person name="Hosoyama A."/>
            <person name="Uohara A."/>
            <person name="Ohji S."/>
            <person name="Ichikawa N."/>
        </authorList>
    </citation>
    <scope>NUCLEOTIDE SEQUENCE [LARGE SCALE GENOMIC DNA]</scope>
    <source>
        <strain evidence="3 4">NBRC 106308</strain>
    </source>
</reference>